<keyword evidence="4" id="KW-0472">Membrane</keyword>
<name>A0A011PKK3_9PROT</name>
<protein>
    <submittedName>
        <fullName evidence="5">Methyltransferase domain protein</fullName>
    </submittedName>
</protein>
<evidence type="ECO:0000313" key="5">
    <source>
        <dbReference type="EMBL" id="EXI66824.1"/>
    </source>
</evidence>
<keyword evidence="4" id="KW-1133">Transmembrane helix</keyword>
<dbReference type="Gene3D" id="3.40.50.150">
    <property type="entry name" value="Vaccinia Virus protein VP39"/>
    <property type="match status" value="1"/>
</dbReference>
<dbReference type="AlphaFoldDB" id="A0A011PKK3"/>
<dbReference type="InterPro" id="IPR026170">
    <property type="entry name" value="FAM173A/B"/>
</dbReference>
<keyword evidence="3" id="KW-0949">S-adenosyl-L-methionine</keyword>
<dbReference type="GO" id="GO:0016279">
    <property type="term" value="F:protein-lysine N-methyltransferase activity"/>
    <property type="evidence" value="ECO:0007669"/>
    <property type="project" value="InterPro"/>
</dbReference>
<dbReference type="EMBL" id="JFAX01000013">
    <property type="protein sequence ID" value="EXI66824.1"/>
    <property type="molecule type" value="Genomic_DNA"/>
</dbReference>
<dbReference type="PATRIC" id="fig|1454001.3.peg.2453"/>
<evidence type="ECO:0000256" key="4">
    <source>
        <dbReference type="SAM" id="Phobius"/>
    </source>
</evidence>
<dbReference type="SUPFAM" id="SSF53335">
    <property type="entry name" value="S-adenosyl-L-methionine-dependent methyltransferases"/>
    <property type="match status" value="1"/>
</dbReference>
<keyword evidence="6" id="KW-1185">Reference proteome</keyword>
<keyword evidence="1 5" id="KW-0489">Methyltransferase</keyword>
<evidence type="ECO:0000313" key="6">
    <source>
        <dbReference type="Proteomes" id="UP000020218"/>
    </source>
</evidence>
<dbReference type="PANTHER" id="PTHR13610:SF9">
    <property type="entry name" value="FI06469P"/>
    <property type="match status" value="1"/>
</dbReference>
<feature type="transmembrane region" description="Helical" evidence="4">
    <location>
        <begin position="66"/>
        <end position="85"/>
    </location>
</feature>
<reference evidence="5" key="1">
    <citation type="submission" date="2014-02" db="EMBL/GenBank/DDBJ databases">
        <title>Expanding our view of genomic diversity in Candidatus Accumulibacter clades.</title>
        <authorList>
            <person name="Skennerton C.T."/>
            <person name="Barr J.J."/>
            <person name="Slater F.R."/>
            <person name="Bond P.L."/>
            <person name="Tyson G.W."/>
        </authorList>
    </citation>
    <scope>NUCLEOTIDE SEQUENCE [LARGE SCALE GENOMIC DNA]</scope>
</reference>
<keyword evidence="4" id="KW-0812">Transmembrane</keyword>
<feature type="transmembrane region" description="Helical" evidence="4">
    <location>
        <begin position="97"/>
        <end position="122"/>
    </location>
</feature>
<dbReference type="GO" id="GO:0032259">
    <property type="term" value="P:methylation"/>
    <property type="evidence" value="ECO:0007669"/>
    <property type="project" value="UniProtKB-KW"/>
</dbReference>
<keyword evidence="2" id="KW-0808">Transferase</keyword>
<feature type="transmembrane region" description="Helical" evidence="4">
    <location>
        <begin position="38"/>
        <end position="54"/>
    </location>
</feature>
<dbReference type="CDD" id="cd02440">
    <property type="entry name" value="AdoMet_MTases"/>
    <property type="match status" value="1"/>
</dbReference>
<dbReference type="STRING" id="1454001.AW08_02411"/>
<comment type="caution">
    <text evidence="5">The sequence shown here is derived from an EMBL/GenBank/DDBJ whole genome shotgun (WGS) entry which is preliminary data.</text>
</comment>
<proteinExistence type="predicted"/>
<dbReference type="PANTHER" id="PTHR13610">
    <property type="entry name" value="METHYLTRANSFERASE DOMAIN-CONTAINING PROTEIN"/>
    <property type="match status" value="1"/>
</dbReference>
<gene>
    <name evidence="5" type="ORF">AW08_02411</name>
</gene>
<evidence type="ECO:0000256" key="1">
    <source>
        <dbReference type="ARBA" id="ARBA00022603"/>
    </source>
</evidence>
<dbReference type="Proteomes" id="UP000020218">
    <property type="component" value="Unassembled WGS sequence"/>
</dbReference>
<organism evidence="5 6">
    <name type="scientific">Candidatus Accumulibacter adjunctus</name>
    <dbReference type="NCBI Taxonomy" id="1454001"/>
    <lineage>
        <taxon>Bacteria</taxon>
        <taxon>Pseudomonadati</taxon>
        <taxon>Pseudomonadota</taxon>
        <taxon>Betaproteobacteria</taxon>
        <taxon>Candidatus Accumulibacter</taxon>
    </lineage>
</organism>
<sequence>MRRATSRNLCLSLLPAPSPERSDAPAAAVDGPRRQLALQFAAVLAVLSLAWPYYGIRGEALPWPQTAFAIGTAALLLATLSRQPWWWRVVHALFTPLAWGVSLLQIDPAWFLLGFMLLLLVYRGALSGQIPLYFSSRQTVDALAALTRDRHDLRFLDLGAGIGSIVQPLAVARPDARFTGIENAPATWLVGRVRTAATANCAWRWGDLWQADLAAYDVVYAFLSPAPMAALWEKVVREMRPGSLFISNSFAVPGVTVTHQVDVGDRRHSRLFCYRV</sequence>
<accession>A0A011PKK3</accession>
<evidence type="ECO:0000256" key="3">
    <source>
        <dbReference type="ARBA" id="ARBA00022691"/>
    </source>
</evidence>
<evidence type="ECO:0000256" key="2">
    <source>
        <dbReference type="ARBA" id="ARBA00022679"/>
    </source>
</evidence>
<dbReference type="InterPro" id="IPR029063">
    <property type="entry name" value="SAM-dependent_MTases_sf"/>
</dbReference>